<evidence type="ECO:0000313" key="1">
    <source>
        <dbReference type="EMBL" id="MBA0701037.1"/>
    </source>
</evidence>
<keyword evidence="2" id="KW-1185">Reference proteome</keyword>
<proteinExistence type="predicted"/>
<sequence length="30" mass="3586">MSITGMKKRRSLHLEYLRVGHLPQSTRAYR</sequence>
<protein>
    <submittedName>
        <fullName evidence="1">Uncharacterized protein</fullName>
    </submittedName>
</protein>
<dbReference type="Proteomes" id="UP000593577">
    <property type="component" value="Unassembled WGS sequence"/>
</dbReference>
<organism evidence="1 2">
    <name type="scientific">Gossypium aridum</name>
    <name type="common">American cotton</name>
    <name type="synonym">Erioxylum aridum</name>
    <dbReference type="NCBI Taxonomy" id="34290"/>
    <lineage>
        <taxon>Eukaryota</taxon>
        <taxon>Viridiplantae</taxon>
        <taxon>Streptophyta</taxon>
        <taxon>Embryophyta</taxon>
        <taxon>Tracheophyta</taxon>
        <taxon>Spermatophyta</taxon>
        <taxon>Magnoliopsida</taxon>
        <taxon>eudicotyledons</taxon>
        <taxon>Gunneridae</taxon>
        <taxon>Pentapetalae</taxon>
        <taxon>rosids</taxon>
        <taxon>malvids</taxon>
        <taxon>Malvales</taxon>
        <taxon>Malvaceae</taxon>
        <taxon>Malvoideae</taxon>
        <taxon>Gossypium</taxon>
    </lineage>
</organism>
<dbReference type="AlphaFoldDB" id="A0A7J8YN95"/>
<comment type="caution">
    <text evidence="1">The sequence shown here is derived from an EMBL/GenBank/DDBJ whole genome shotgun (WGS) entry which is preliminary data.</text>
</comment>
<dbReference type="EMBL" id="JABFAA010167287">
    <property type="protein sequence ID" value="MBA0701037.1"/>
    <property type="molecule type" value="Genomic_DNA"/>
</dbReference>
<gene>
    <name evidence="1" type="ORF">Goari_022660</name>
</gene>
<accession>A0A7J8YN95</accession>
<name>A0A7J8YN95_GOSAI</name>
<reference evidence="1 2" key="1">
    <citation type="journal article" date="2019" name="Genome Biol. Evol.">
        <title>Insights into the evolution of the New World diploid cottons (Gossypium, subgenus Houzingenia) based on genome sequencing.</title>
        <authorList>
            <person name="Grover C.E."/>
            <person name="Arick M.A. 2nd"/>
            <person name="Thrash A."/>
            <person name="Conover J.L."/>
            <person name="Sanders W.S."/>
            <person name="Peterson D.G."/>
            <person name="Frelichowski J.E."/>
            <person name="Scheffler J.A."/>
            <person name="Scheffler B.E."/>
            <person name="Wendel J.F."/>
        </authorList>
    </citation>
    <scope>NUCLEOTIDE SEQUENCE [LARGE SCALE GENOMIC DNA]</scope>
    <source>
        <strain evidence="1">185</strain>
        <tissue evidence="1">Leaf</tissue>
    </source>
</reference>
<evidence type="ECO:0000313" key="2">
    <source>
        <dbReference type="Proteomes" id="UP000593577"/>
    </source>
</evidence>